<dbReference type="PANTHER" id="PTHR42840">
    <property type="entry name" value="NAD(P)-BINDING ROSSMANN-FOLD SUPERFAMILY PROTEIN-RELATED"/>
    <property type="match status" value="1"/>
</dbReference>
<dbReference type="InterPro" id="IPR036291">
    <property type="entry name" value="NAD(P)-bd_dom_sf"/>
</dbReference>
<keyword evidence="5" id="KW-0614">Plasmid</keyword>
<organism evidence="5 6">
    <name type="scientific">Rhizobium leguminosarum</name>
    <dbReference type="NCBI Taxonomy" id="384"/>
    <lineage>
        <taxon>Bacteria</taxon>
        <taxon>Pseudomonadati</taxon>
        <taxon>Pseudomonadota</taxon>
        <taxon>Alphaproteobacteria</taxon>
        <taxon>Hyphomicrobiales</taxon>
        <taxon>Rhizobiaceae</taxon>
        <taxon>Rhizobium/Agrobacterium group</taxon>
        <taxon>Rhizobium</taxon>
    </lineage>
</organism>
<feature type="domain" description="Gfo/Idh/MocA-like oxidoreductase N-terminal" evidence="3">
    <location>
        <begin position="3"/>
        <end position="119"/>
    </location>
</feature>
<dbReference type="PANTHER" id="PTHR42840:SF3">
    <property type="entry name" value="BINDING ROSSMANN FOLD OXIDOREDUCTASE, PUTATIVE (AFU_ORTHOLOGUE AFUA_2G10240)-RELATED"/>
    <property type="match status" value="1"/>
</dbReference>
<geneLocation type="plasmid" evidence="6">
    <name>unnamed8 sequence</name>
</geneLocation>
<dbReference type="Proteomes" id="UP000183050">
    <property type="component" value="Plasmid unnamed8"/>
</dbReference>
<gene>
    <name evidence="5" type="ORF">BMW22_41450</name>
</gene>
<evidence type="ECO:0000259" key="4">
    <source>
        <dbReference type="Pfam" id="PF22725"/>
    </source>
</evidence>
<dbReference type="GO" id="GO:0016491">
    <property type="term" value="F:oxidoreductase activity"/>
    <property type="evidence" value="ECO:0007669"/>
    <property type="project" value="UniProtKB-KW"/>
</dbReference>
<dbReference type="RefSeq" id="WP_072642731.1">
    <property type="nucleotide sequence ID" value="NZ_CP018236.1"/>
</dbReference>
<keyword evidence="2" id="KW-0560">Oxidoreductase</keyword>
<comment type="similarity">
    <text evidence="1">Belongs to the Gfo/Idh/MocA family.</text>
</comment>
<name>A0A1L3ZQ20_RHILE</name>
<feature type="domain" description="GFO/IDH/MocA-like oxidoreductase" evidence="4">
    <location>
        <begin position="130"/>
        <end position="236"/>
    </location>
</feature>
<sequence>MKRIGLIGAGVMGAEHARLLQEEISGVCLVAVSDSRADQASRTAKGARVYADPLELINSPDVDAVVIASPDATHAPFTRACIGTRKRVLVEKPLAPNAAECLAVVAEEVAGGVPLVTVGYMRRFDAAYGAMKAARLSGAIGRTFLLHNIHRNVAAPDWFTGAMAITNSFVHEIDISRYLLDDEVNSAQVVEAPAGGPILITMKTRLGFIVSSEVNINARYGYHVHAQLVGSEGTVEMAPLATIITNSNLQSGHTYPENWVPRFADAYRTQMQQWVAALETGERVGASAWDGYASTAIAETIAVNRRRREWIAIDLCDKPAFYN</sequence>
<dbReference type="GO" id="GO:0005737">
    <property type="term" value="C:cytoplasm"/>
    <property type="evidence" value="ECO:0007669"/>
    <property type="project" value="TreeGrafter"/>
</dbReference>
<protein>
    <submittedName>
        <fullName evidence="5">Myo-inositol 2-dehydrogenase</fullName>
    </submittedName>
</protein>
<evidence type="ECO:0000313" key="5">
    <source>
        <dbReference type="EMBL" id="API57738.1"/>
    </source>
</evidence>
<dbReference type="Pfam" id="PF22725">
    <property type="entry name" value="GFO_IDH_MocA_C3"/>
    <property type="match status" value="1"/>
</dbReference>
<dbReference type="AlphaFoldDB" id="A0A1L3ZQ20"/>
<proteinExistence type="inferred from homology"/>
<dbReference type="GO" id="GO:0006740">
    <property type="term" value="P:NADPH regeneration"/>
    <property type="evidence" value="ECO:0007669"/>
    <property type="project" value="TreeGrafter"/>
</dbReference>
<dbReference type="SUPFAM" id="SSF51735">
    <property type="entry name" value="NAD(P)-binding Rossmann-fold domains"/>
    <property type="match status" value="1"/>
</dbReference>
<dbReference type="EMBL" id="CP018236">
    <property type="protein sequence ID" value="API57738.1"/>
    <property type="molecule type" value="Genomic_DNA"/>
</dbReference>
<dbReference type="SUPFAM" id="SSF55347">
    <property type="entry name" value="Glyceraldehyde-3-phosphate dehydrogenase-like, C-terminal domain"/>
    <property type="match status" value="1"/>
</dbReference>
<accession>A0A1L3ZQ20</accession>
<dbReference type="InterPro" id="IPR000683">
    <property type="entry name" value="Gfo/Idh/MocA-like_OxRdtase_N"/>
</dbReference>
<dbReference type="Pfam" id="PF01408">
    <property type="entry name" value="GFO_IDH_MocA"/>
    <property type="match status" value="1"/>
</dbReference>
<reference evidence="5 6" key="1">
    <citation type="submission" date="2016-11" db="EMBL/GenBank/DDBJ databases">
        <title>Rhizobium leguminosarum bv. viciae strain Vaf12 isolated from Vavilovia formosa root nodules from Russia, Dagestan.</title>
        <authorList>
            <person name="Kimeklis A."/>
        </authorList>
    </citation>
    <scope>NUCLEOTIDE SEQUENCE [LARGE SCALE GENOMIC DNA]</scope>
    <source>
        <strain evidence="5 6">Vaf-108</strain>
        <plasmid evidence="6">Plasmid unnamed8 sequence</plasmid>
    </source>
</reference>
<dbReference type="InterPro" id="IPR055170">
    <property type="entry name" value="GFO_IDH_MocA-like_dom"/>
</dbReference>
<evidence type="ECO:0000256" key="2">
    <source>
        <dbReference type="ARBA" id="ARBA00023002"/>
    </source>
</evidence>
<dbReference type="Gene3D" id="3.30.360.10">
    <property type="entry name" value="Dihydrodipicolinate Reductase, domain 2"/>
    <property type="match status" value="1"/>
</dbReference>
<evidence type="ECO:0000313" key="6">
    <source>
        <dbReference type="Proteomes" id="UP000183050"/>
    </source>
</evidence>
<dbReference type="GO" id="GO:0000166">
    <property type="term" value="F:nucleotide binding"/>
    <property type="evidence" value="ECO:0007669"/>
    <property type="project" value="InterPro"/>
</dbReference>
<evidence type="ECO:0000256" key="1">
    <source>
        <dbReference type="ARBA" id="ARBA00010928"/>
    </source>
</evidence>
<evidence type="ECO:0000259" key="3">
    <source>
        <dbReference type="Pfam" id="PF01408"/>
    </source>
</evidence>
<dbReference type="Gene3D" id="3.40.50.720">
    <property type="entry name" value="NAD(P)-binding Rossmann-like Domain"/>
    <property type="match status" value="1"/>
</dbReference>